<dbReference type="HOGENOM" id="CLU_2292508_0_0_1"/>
<dbReference type="eggNOG" id="ENOG502RMZZ">
    <property type="taxonomic scope" value="Eukaryota"/>
</dbReference>
<gene>
    <name evidence="1" type="ORF">PAAG_01249</name>
</gene>
<proteinExistence type="predicted"/>
<dbReference type="RefSeq" id="XP_002797390.2">
    <property type="nucleotide sequence ID" value="XM_002797344.2"/>
</dbReference>
<organism evidence="1 2">
    <name type="scientific">Paracoccidioides lutzii (strain ATCC MYA-826 / Pb01)</name>
    <name type="common">Paracoccidioides brasiliensis</name>
    <dbReference type="NCBI Taxonomy" id="502779"/>
    <lineage>
        <taxon>Eukaryota</taxon>
        <taxon>Fungi</taxon>
        <taxon>Dikarya</taxon>
        <taxon>Ascomycota</taxon>
        <taxon>Pezizomycotina</taxon>
        <taxon>Eurotiomycetes</taxon>
        <taxon>Eurotiomycetidae</taxon>
        <taxon>Onygenales</taxon>
        <taxon>Ajellomycetaceae</taxon>
        <taxon>Paracoccidioides</taxon>
    </lineage>
</organism>
<dbReference type="AlphaFoldDB" id="C1GRV4"/>
<evidence type="ECO:0000313" key="2">
    <source>
        <dbReference type="Proteomes" id="UP000002059"/>
    </source>
</evidence>
<reference evidence="1 2" key="1">
    <citation type="journal article" date="2011" name="PLoS Genet.">
        <title>Comparative genomic analysis of human fungal pathogens causing paracoccidioidomycosis.</title>
        <authorList>
            <person name="Desjardins C.A."/>
            <person name="Champion M.D."/>
            <person name="Holder J.W."/>
            <person name="Muszewska A."/>
            <person name="Goldberg J."/>
            <person name="Bailao A.M."/>
            <person name="Brigido M.M."/>
            <person name="Ferreira M.E."/>
            <person name="Garcia A.M."/>
            <person name="Grynberg M."/>
            <person name="Gujja S."/>
            <person name="Heiman D.I."/>
            <person name="Henn M.R."/>
            <person name="Kodira C.D."/>
            <person name="Leon-Narvaez H."/>
            <person name="Longo L.V."/>
            <person name="Ma L.J."/>
            <person name="Malavazi I."/>
            <person name="Matsuo A.L."/>
            <person name="Morais F.V."/>
            <person name="Pereira M."/>
            <person name="Rodriguez-Brito S."/>
            <person name="Sakthikumar S."/>
            <person name="Salem-Izacc S.M."/>
            <person name="Sykes S.M."/>
            <person name="Teixeira M.M."/>
            <person name="Vallejo M.C."/>
            <person name="Walter M.E."/>
            <person name="Yandava C."/>
            <person name="Young S."/>
            <person name="Zeng Q."/>
            <person name="Zucker J."/>
            <person name="Felipe M.S."/>
            <person name="Goldman G.H."/>
            <person name="Haas B.J."/>
            <person name="McEwen J.G."/>
            <person name="Nino-Vega G."/>
            <person name="Puccia R."/>
            <person name="San-Blas G."/>
            <person name="Soares C.M."/>
            <person name="Birren B.W."/>
            <person name="Cuomo C.A."/>
        </authorList>
    </citation>
    <scope>NUCLEOTIDE SEQUENCE [LARGE SCALE GENOMIC DNA]</scope>
    <source>
        <strain evidence="2">ATCC MYA-826 / Pb01</strain>
    </source>
</reference>
<dbReference type="KEGG" id="pbl:PAAG_01249"/>
<dbReference type="OMA" id="SRARTYD"/>
<evidence type="ECO:0000313" key="1">
    <source>
        <dbReference type="EMBL" id="EEH38328.2"/>
    </source>
</evidence>
<sequence>MLREGQTIQQTKPPLILRGPHGFELRVIDVNFDGTGVATIANIHVNNGAVEVLNTLRENLSRARIYDIFTDGNNVWEPFNDHFTQPADVQENSIWDQTINF</sequence>
<dbReference type="EMBL" id="KN293993">
    <property type="protein sequence ID" value="EEH38328.2"/>
    <property type="molecule type" value="Genomic_DNA"/>
</dbReference>
<dbReference type="Proteomes" id="UP000002059">
    <property type="component" value="Partially assembled WGS sequence"/>
</dbReference>
<dbReference type="OrthoDB" id="10339084at2759"/>
<accession>C1GRV4</accession>
<keyword evidence="2" id="KW-1185">Reference proteome</keyword>
<name>C1GRV4_PARBA</name>
<protein>
    <submittedName>
        <fullName evidence="1">Uncharacterized protein</fullName>
    </submittedName>
</protein>
<dbReference type="VEuPathDB" id="FungiDB:PAAG_01249"/>
<dbReference type="GeneID" id="9100128"/>